<dbReference type="Pfam" id="PF11342">
    <property type="entry name" value="DUF3144"/>
    <property type="match status" value="1"/>
</dbReference>
<proteinExistence type="predicted"/>
<dbReference type="Gene3D" id="1.10.287.3020">
    <property type="match status" value="1"/>
</dbReference>
<evidence type="ECO:0000313" key="1">
    <source>
        <dbReference type="EMBL" id="MEN2751380.1"/>
    </source>
</evidence>
<name>A0ABU9X7K0_9GAMM</name>
<dbReference type="InterPro" id="IPR021490">
    <property type="entry name" value="DUF3144"/>
</dbReference>
<dbReference type="EMBL" id="JBDGHN010000002">
    <property type="protein sequence ID" value="MEN2751380.1"/>
    <property type="molecule type" value="Genomic_DNA"/>
</dbReference>
<comment type="caution">
    <text evidence="1">The sequence shown here is derived from an EMBL/GenBank/DDBJ whole genome shotgun (WGS) entry which is preliminary data.</text>
</comment>
<keyword evidence="2" id="KW-1185">Reference proteome</keyword>
<dbReference type="RefSeq" id="WP_299219481.1">
    <property type="nucleotide sequence ID" value="NZ_JBDGHN010000002.1"/>
</dbReference>
<accession>A0ABU9X7K0</accession>
<reference evidence="1 2" key="1">
    <citation type="submission" date="2024-05" db="EMBL/GenBank/DDBJ databases">
        <authorList>
            <person name="Kim H.-Y."/>
            <person name="Kim E."/>
            <person name="Cai Y."/>
            <person name="Yang S.-M."/>
            <person name="Lee W."/>
        </authorList>
    </citation>
    <scope>NUCLEOTIDE SEQUENCE [LARGE SCALE GENOMIC DNA]</scope>
    <source>
        <strain evidence="1 2">FBL11</strain>
    </source>
</reference>
<sequence length="126" mass="13933">MSQDNIDNNAQNHNVNDNAEALAEITPEMQAFYQRADAIIGVANSQLGPDAHSGQVGASLLYAAARYSASVASIGFVKGDDFAKEKDDIVEFYVKQYRQMLSDNLTDYAQNFDKYVQLNQDDKSSK</sequence>
<gene>
    <name evidence="1" type="ORF">AAIR29_07005</name>
</gene>
<dbReference type="Proteomes" id="UP001461960">
    <property type="component" value="Unassembled WGS sequence"/>
</dbReference>
<evidence type="ECO:0000313" key="2">
    <source>
        <dbReference type="Proteomes" id="UP001461960"/>
    </source>
</evidence>
<organism evidence="1 2">
    <name type="scientific">Psychrobacter saeujeotis</name>
    <dbReference type="NCBI Taxonomy" id="3143436"/>
    <lineage>
        <taxon>Bacteria</taxon>
        <taxon>Pseudomonadati</taxon>
        <taxon>Pseudomonadota</taxon>
        <taxon>Gammaproteobacteria</taxon>
        <taxon>Moraxellales</taxon>
        <taxon>Moraxellaceae</taxon>
        <taxon>Psychrobacter</taxon>
    </lineage>
</organism>
<protein>
    <submittedName>
        <fullName evidence="1">DUF3144 domain-containing protein</fullName>
    </submittedName>
</protein>